<organism evidence="3 4">
    <name type="scientific">Candidatus Avimonoglobus intestinipullorum</name>
    <dbReference type="NCBI Taxonomy" id="2840699"/>
    <lineage>
        <taxon>Bacteria</taxon>
        <taxon>Bacillati</taxon>
        <taxon>Bacillota</taxon>
        <taxon>Clostridia</taxon>
        <taxon>Eubacteriales</taxon>
        <taxon>Candidatus Avimonoglobus</taxon>
    </lineage>
</organism>
<dbReference type="AlphaFoldDB" id="A0A9D1LUZ2"/>
<dbReference type="SUPFAM" id="SSF55383">
    <property type="entry name" value="Copper amine oxidase, domain N"/>
    <property type="match status" value="1"/>
</dbReference>
<evidence type="ECO:0000313" key="3">
    <source>
        <dbReference type="EMBL" id="HIU48489.1"/>
    </source>
</evidence>
<dbReference type="InterPro" id="IPR012854">
    <property type="entry name" value="Cu_amine_oxidase-like_N"/>
</dbReference>
<dbReference type="Pfam" id="PF07833">
    <property type="entry name" value="Cu_amine_oxidN1"/>
    <property type="match status" value="1"/>
</dbReference>
<accession>A0A9D1LUZ2</accession>
<protein>
    <submittedName>
        <fullName evidence="3">Copper amine oxidase N-terminal domain-containing protein</fullName>
    </submittedName>
</protein>
<evidence type="ECO:0000313" key="4">
    <source>
        <dbReference type="Proteomes" id="UP000824111"/>
    </source>
</evidence>
<dbReference type="EMBL" id="DVND01000105">
    <property type="protein sequence ID" value="HIU48489.1"/>
    <property type="molecule type" value="Genomic_DNA"/>
</dbReference>
<feature type="domain" description="Copper amine oxidase-like N-terminal" evidence="2">
    <location>
        <begin position="33"/>
        <end position="139"/>
    </location>
</feature>
<name>A0A9D1LUZ2_9FIRM</name>
<evidence type="ECO:0000256" key="1">
    <source>
        <dbReference type="SAM" id="SignalP"/>
    </source>
</evidence>
<dbReference type="Proteomes" id="UP000824111">
    <property type="component" value="Unassembled WGS sequence"/>
</dbReference>
<reference evidence="3" key="1">
    <citation type="submission" date="2020-10" db="EMBL/GenBank/DDBJ databases">
        <authorList>
            <person name="Gilroy R."/>
        </authorList>
    </citation>
    <scope>NUCLEOTIDE SEQUENCE</scope>
    <source>
        <strain evidence="3">ChiSjej4B22-9803</strain>
    </source>
</reference>
<feature type="chain" id="PRO_5038986187" evidence="1">
    <location>
        <begin position="25"/>
        <end position="379"/>
    </location>
</feature>
<sequence>MKKLFAAALAAVTLLATVWIPAYADHNEIAVYLDGTQIAFDVEPQIIDGRTMVPIRAIFEHMGAEVLWDGQTGSAVCTKGDTVVKMTVDSPDLYINGQLTQMDVPPVVIDGRTLAPARYAAEAFGATVQWSQKNNAVVICSKDVYAYADYPDIPDLGKCYNIPPLGETYQDGFKLLLYRYSDMADDGYYSYLYDHSASVLGGYTEELLDFTEGAAYIKPNEIRSRYYVTVSHDETGAALLTVWIPDEAIDGNWVRVYAANGKTTEVLESELSLYLQAGWYRTPEETQQTLYHPDGSTKIVFKAEVPAYLKDGWYEHQYEAQIANYQEQKEQNASNSSTDIYYYRTPNGTKYHLSPSCGGGNSYKTKDIAGLSPCSKCVR</sequence>
<gene>
    <name evidence="3" type="ORF">IAB04_03940</name>
</gene>
<feature type="signal peptide" evidence="1">
    <location>
        <begin position="1"/>
        <end position="24"/>
    </location>
</feature>
<evidence type="ECO:0000259" key="2">
    <source>
        <dbReference type="Pfam" id="PF07833"/>
    </source>
</evidence>
<proteinExistence type="predicted"/>
<reference evidence="3" key="2">
    <citation type="journal article" date="2021" name="PeerJ">
        <title>Extensive microbial diversity within the chicken gut microbiome revealed by metagenomics and culture.</title>
        <authorList>
            <person name="Gilroy R."/>
            <person name="Ravi A."/>
            <person name="Getino M."/>
            <person name="Pursley I."/>
            <person name="Horton D.L."/>
            <person name="Alikhan N.F."/>
            <person name="Baker D."/>
            <person name="Gharbi K."/>
            <person name="Hall N."/>
            <person name="Watson M."/>
            <person name="Adriaenssens E.M."/>
            <person name="Foster-Nyarko E."/>
            <person name="Jarju S."/>
            <person name="Secka A."/>
            <person name="Antonio M."/>
            <person name="Oren A."/>
            <person name="Chaudhuri R.R."/>
            <person name="La Ragione R."/>
            <person name="Hildebrand F."/>
            <person name="Pallen M.J."/>
        </authorList>
    </citation>
    <scope>NUCLEOTIDE SEQUENCE</scope>
    <source>
        <strain evidence="3">ChiSjej4B22-9803</strain>
    </source>
</reference>
<dbReference type="Gene3D" id="3.30.457.10">
    <property type="entry name" value="Copper amine oxidase-like, N-terminal domain"/>
    <property type="match status" value="2"/>
</dbReference>
<dbReference type="InterPro" id="IPR036582">
    <property type="entry name" value="Mao_N_sf"/>
</dbReference>
<keyword evidence="1" id="KW-0732">Signal</keyword>
<comment type="caution">
    <text evidence="3">The sequence shown here is derived from an EMBL/GenBank/DDBJ whole genome shotgun (WGS) entry which is preliminary data.</text>
</comment>